<name>A0A8T0G7Z1_CERPU</name>
<proteinExistence type="predicted"/>
<sequence>MHALQKPSSPSLSCTLREKLSRVFTAVAEEVVATTGSAVKDDTESDVMKRNLKKFMGDSMQLRIVKNICDTSSMSPCEQEFCDVFLSHPKSGVLMAFRVLGLNPVRAAINPKGVAAGLSSSRPLVRPVLSTNERDMIVNLRKTHRLAHIVFQRILAANPTEESVPDFKHKLKNIFSKISGGELNPCKACLRQEIFRFKKLAKKSMIEVCENPVDSHLEQSCRFAKENRFVFKTLFAYKFKLWERASLVCRSRKACDSPFTSYELASSTLVKEKETPNLHFAHFDVNHFRNPRGVEVAPFMTSPMHGKGLNCRQRALHRAAMLRGHSLDAIASELLKADGLSSQREQGPIIVVEFMTGPQMEIGQEIHSIPLSLGASSLQKWDFFHSSMNIEPGTVQNFEQRFAGSVEMEPLREFLKKPLVDSSPVHLNDVIEDAIAKPHDMSALTSTSADVPLELPSSVESNAEHPDM</sequence>
<dbReference type="EMBL" id="CM026433">
    <property type="protein sequence ID" value="KAG0555375.1"/>
    <property type="molecule type" value="Genomic_DNA"/>
</dbReference>
<feature type="region of interest" description="Disordered" evidence="1">
    <location>
        <begin position="446"/>
        <end position="468"/>
    </location>
</feature>
<protein>
    <submittedName>
        <fullName evidence="2">Uncharacterized protein</fullName>
    </submittedName>
</protein>
<gene>
    <name evidence="2" type="ORF">KC19_12G165100</name>
</gene>
<evidence type="ECO:0000256" key="1">
    <source>
        <dbReference type="SAM" id="MobiDB-lite"/>
    </source>
</evidence>
<accession>A0A8T0G7Z1</accession>
<evidence type="ECO:0000313" key="2">
    <source>
        <dbReference type="EMBL" id="KAG0555373.1"/>
    </source>
</evidence>
<organism evidence="2 3">
    <name type="scientific">Ceratodon purpureus</name>
    <name type="common">Fire moss</name>
    <name type="synonym">Dicranum purpureum</name>
    <dbReference type="NCBI Taxonomy" id="3225"/>
    <lineage>
        <taxon>Eukaryota</taxon>
        <taxon>Viridiplantae</taxon>
        <taxon>Streptophyta</taxon>
        <taxon>Embryophyta</taxon>
        <taxon>Bryophyta</taxon>
        <taxon>Bryophytina</taxon>
        <taxon>Bryopsida</taxon>
        <taxon>Dicranidae</taxon>
        <taxon>Pseudoditrichales</taxon>
        <taxon>Ditrichaceae</taxon>
        <taxon>Ceratodon</taxon>
    </lineage>
</organism>
<evidence type="ECO:0000313" key="3">
    <source>
        <dbReference type="Proteomes" id="UP000822688"/>
    </source>
</evidence>
<dbReference type="EMBL" id="CM026433">
    <property type="protein sequence ID" value="KAG0555373.1"/>
    <property type="molecule type" value="Genomic_DNA"/>
</dbReference>
<dbReference type="Proteomes" id="UP000822688">
    <property type="component" value="Chromosome 12"/>
</dbReference>
<dbReference type="AlphaFoldDB" id="A0A8T0G7Z1"/>
<comment type="caution">
    <text evidence="2">The sequence shown here is derived from an EMBL/GenBank/DDBJ whole genome shotgun (WGS) entry which is preliminary data.</text>
</comment>
<keyword evidence="3" id="KW-1185">Reference proteome</keyword>
<reference evidence="2" key="1">
    <citation type="submission" date="2020-06" db="EMBL/GenBank/DDBJ databases">
        <title>WGS assembly of Ceratodon purpureus strain R40.</title>
        <authorList>
            <person name="Carey S.B."/>
            <person name="Jenkins J."/>
            <person name="Shu S."/>
            <person name="Lovell J.T."/>
            <person name="Sreedasyam A."/>
            <person name="Maumus F."/>
            <person name="Tiley G.P."/>
            <person name="Fernandez-Pozo N."/>
            <person name="Barry K."/>
            <person name="Chen C."/>
            <person name="Wang M."/>
            <person name="Lipzen A."/>
            <person name="Daum C."/>
            <person name="Saski C.A."/>
            <person name="Payton A.C."/>
            <person name="Mcbreen J.C."/>
            <person name="Conrad R.E."/>
            <person name="Kollar L.M."/>
            <person name="Olsson S."/>
            <person name="Huttunen S."/>
            <person name="Landis J.B."/>
            <person name="Wickett N.J."/>
            <person name="Johnson M.G."/>
            <person name="Rensing S.A."/>
            <person name="Grimwood J."/>
            <person name="Schmutz J."/>
            <person name="Mcdaniel S.F."/>
        </authorList>
    </citation>
    <scope>NUCLEOTIDE SEQUENCE</scope>
    <source>
        <strain evidence="2">R40</strain>
    </source>
</reference>